<keyword evidence="2" id="KW-1185">Reference proteome</keyword>
<protein>
    <submittedName>
        <fullName evidence="1">Uncharacterized protein</fullName>
    </submittedName>
</protein>
<dbReference type="EMBL" id="CM020619">
    <property type="protein sequence ID" value="KAK1863594.1"/>
    <property type="molecule type" value="Genomic_DNA"/>
</dbReference>
<evidence type="ECO:0000313" key="2">
    <source>
        <dbReference type="Proteomes" id="UP000798662"/>
    </source>
</evidence>
<accession>A0ACC3C0C5</accession>
<sequence>METWGAHDAEHEADAAEAHASDENGDRADGGVDGHGDDDHMGDDGSGSDGGGDKLGTGGSKPADESATRKSKGGDAKGSGSEKEEDREEGTGVGGSGSGNEAAKEESKGEGGADADGGGSDGGGGEAKRSRQHDTDAKFGERTEEYIETDNVEDSDDAPSEDGVDSPAADGSDGGRTNDGTGHDAGGHHSDRDAGTDSNGDGSDRSARGRNSHASRSCSGHDSSVGEKADVHETDEQFGEFEDEDVYVVDQGDSDVDPVEAHEEAGFDAAAGAGDGSRGGGSDGGGRGSSAGGRSGGASDPDHPAHTDGAGGDSGGRGSGDGSGDGSGSGGSGGGGGGGDSDSPGGNGSSPGGDGDRPRTQSSGSDEVRAAPQLQDEARKEHRRKKRDSRAFALWRRLYRRRWLRQYVENGTLVREGSTRVIGTDELFMDLIVVSCTSAVGQVLRKAPNPGYRDVEKFALLFASVWGIWRDAGWLWNMFSSCGDLTEKLVVYLAMAALCGVGVSAPLAFTSDEAARGVGFSAFASSVFLGLSFVLYGWHEPILNHRSNLWNYATGYGLCIILTAIPYLLAGAVGSPNVRRALFWVAIGTVQSRLVWYPVLFRQVHKLYHRDPALPSVNVESLAEKAQLLTLIVLGESMLVLLLEGAAVLSDGADLGRIMIILALGTLITYSYHSVYFDLDKPVLPQGHHALRYKVWTGMAWILGHLLYHMSLVLAAASLGWVVRGAALRTADGEADPFLRAERIIFSCSWAAVYCLSAGLSALHDGGPRAVTKLPRLVTRVVLATTLAVVLPLKRDRLSALDVLIITTCISGLIVIVEVVLNETDRLRWWVKVPAELKKKAEDAQRGSDASGEEGVGHAGNTAAGTESGSSSSDGSSDEEEDVEKGKPRRGRCSGEDGCWSWRRRVTPPLGSVSVRSEADPPGVGSSGVSADSLDAPARSRARVSRGRHSFDRREERRRQRQYEKADQAGGFSLSFVG</sequence>
<name>A0ACC3C0C5_PYRYE</name>
<gene>
    <name evidence="1" type="ORF">I4F81_006148</name>
</gene>
<reference evidence="1" key="1">
    <citation type="submission" date="2019-11" db="EMBL/GenBank/DDBJ databases">
        <title>Nori genome reveals adaptations in red seaweeds to the harsh intertidal environment.</title>
        <authorList>
            <person name="Wang D."/>
            <person name="Mao Y."/>
        </authorList>
    </citation>
    <scope>NUCLEOTIDE SEQUENCE</scope>
    <source>
        <tissue evidence="1">Gametophyte</tissue>
    </source>
</reference>
<dbReference type="Proteomes" id="UP000798662">
    <property type="component" value="Chromosome 2"/>
</dbReference>
<organism evidence="1 2">
    <name type="scientific">Pyropia yezoensis</name>
    <name type="common">Susabi-nori</name>
    <name type="synonym">Porphyra yezoensis</name>
    <dbReference type="NCBI Taxonomy" id="2788"/>
    <lineage>
        <taxon>Eukaryota</taxon>
        <taxon>Rhodophyta</taxon>
        <taxon>Bangiophyceae</taxon>
        <taxon>Bangiales</taxon>
        <taxon>Bangiaceae</taxon>
        <taxon>Pyropia</taxon>
    </lineage>
</organism>
<evidence type="ECO:0000313" key="1">
    <source>
        <dbReference type="EMBL" id="KAK1863594.1"/>
    </source>
</evidence>
<proteinExistence type="predicted"/>
<comment type="caution">
    <text evidence="1">The sequence shown here is derived from an EMBL/GenBank/DDBJ whole genome shotgun (WGS) entry which is preliminary data.</text>
</comment>